<accession>A0A0D9V4K3</accession>
<proteinExistence type="predicted"/>
<evidence type="ECO:0000313" key="2">
    <source>
        <dbReference type="Proteomes" id="UP000032180"/>
    </source>
</evidence>
<dbReference type="Gramene" id="LPERR01G23740.1">
    <property type="protein sequence ID" value="LPERR01G23740.1"/>
    <property type="gene ID" value="LPERR01G23740"/>
</dbReference>
<organism evidence="1 2">
    <name type="scientific">Leersia perrieri</name>
    <dbReference type="NCBI Taxonomy" id="77586"/>
    <lineage>
        <taxon>Eukaryota</taxon>
        <taxon>Viridiplantae</taxon>
        <taxon>Streptophyta</taxon>
        <taxon>Embryophyta</taxon>
        <taxon>Tracheophyta</taxon>
        <taxon>Spermatophyta</taxon>
        <taxon>Magnoliopsida</taxon>
        <taxon>Liliopsida</taxon>
        <taxon>Poales</taxon>
        <taxon>Poaceae</taxon>
        <taxon>BOP clade</taxon>
        <taxon>Oryzoideae</taxon>
        <taxon>Oryzeae</taxon>
        <taxon>Oryzinae</taxon>
        <taxon>Leersia</taxon>
    </lineage>
</organism>
<protein>
    <submittedName>
        <fullName evidence="1">Uncharacterized protein</fullName>
    </submittedName>
</protein>
<evidence type="ECO:0000313" key="1">
    <source>
        <dbReference type="EnsemblPlants" id="LPERR01G23740.1"/>
    </source>
</evidence>
<reference evidence="1" key="3">
    <citation type="submission" date="2015-04" db="UniProtKB">
        <authorList>
            <consortium name="EnsemblPlants"/>
        </authorList>
    </citation>
    <scope>IDENTIFICATION</scope>
</reference>
<sequence length="167" mass="19052">MADNPNPLRFRDVIRNAFHLMNNADDARILLAAADQNVRVIDARMEQLATDVGDLRHELHEVMNAPMSEEEREAQRLMFLEILADLDAEHDLCLEQRRRLMNAIVPLIGFAIVAITKRALWRYVPIAFRTFAVGAAGVVIYNESRRGAVPLSRNLLMVLTRLALYFL</sequence>
<reference evidence="1 2" key="1">
    <citation type="submission" date="2012-08" db="EMBL/GenBank/DDBJ databases">
        <title>Oryza genome evolution.</title>
        <authorList>
            <person name="Wing R.A."/>
        </authorList>
    </citation>
    <scope>NUCLEOTIDE SEQUENCE</scope>
</reference>
<reference evidence="2" key="2">
    <citation type="submission" date="2013-12" db="EMBL/GenBank/DDBJ databases">
        <authorList>
            <person name="Yu Y."/>
            <person name="Lee S."/>
            <person name="de Baynast K."/>
            <person name="Wissotski M."/>
            <person name="Liu L."/>
            <person name="Talag J."/>
            <person name="Goicoechea J."/>
            <person name="Angelova A."/>
            <person name="Jetty R."/>
            <person name="Kudrna D."/>
            <person name="Golser W."/>
            <person name="Rivera L."/>
            <person name="Zhang J."/>
            <person name="Wing R."/>
        </authorList>
    </citation>
    <scope>NUCLEOTIDE SEQUENCE</scope>
</reference>
<keyword evidence="2" id="KW-1185">Reference proteome</keyword>
<dbReference type="AlphaFoldDB" id="A0A0D9V4K3"/>
<name>A0A0D9V4K3_9ORYZ</name>
<dbReference type="Proteomes" id="UP000032180">
    <property type="component" value="Chromosome 1"/>
</dbReference>
<dbReference type="HOGENOM" id="CLU_1557700_0_0_1"/>
<dbReference type="EnsemblPlants" id="LPERR01G23740.1">
    <property type="protein sequence ID" value="LPERR01G23740.1"/>
    <property type="gene ID" value="LPERR01G23740"/>
</dbReference>